<dbReference type="Gene3D" id="3.30.70.260">
    <property type="match status" value="1"/>
</dbReference>
<evidence type="ECO:0000313" key="9">
    <source>
        <dbReference type="Proteomes" id="UP000695007"/>
    </source>
</evidence>
<dbReference type="SUPFAM" id="SSF100950">
    <property type="entry name" value="NagB/RpiA/CoA transferase-like"/>
    <property type="match status" value="1"/>
</dbReference>
<comment type="catalytic activity">
    <reaction evidence="1">
        <text>aldehydo-D-ribose 5-phosphate = D-ribulose 5-phosphate</text>
        <dbReference type="Rhea" id="RHEA:14657"/>
        <dbReference type="ChEBI" id="CHEBI:58121"/>
        <dbReference type="ChEBI" id="CHEBI:58273"/>
        <dbReference type="EC" id="5.3.1.6"/>
    </reaction>
</comment>
<dbReference type="GO" id="GO:0005737">
    <property type="term" value="C:cytoplasm"/>
    <property type="evidence" value="ECO:0007669"/>
    <property type="project" value="TreeGrafter"/>
</dbReference>
<dbReference type="PANTHER" id="PTHR11934">
    <property type="entry name" value="RIBOSE-5-PHOSPHATE ISOMERASE"/>
    <property type="match status" value="1"/>
</dbReference>
<name>A0AAJ6VLX6_9HYME</name>
<evidence type="ECO:0000256" key="5">
    <source>
        <dbReference type="ARBA" id="ARBA00019150"/>
    </source>
</evidence>
<keyword evidence="9" id="KW-1185">Reference proteome</keyword>
<dbReference type="InterPro" id="IPR020672">
    <property type="entry name" value="Ribose5P_isomerase_typA_subgr"/>
</dbReference>
<dbReference type="SUPFAM" id="SSF75445">
    <property type="entry name" value="D-ribose-5-phosphate isomerase (RpiA), lid domain"/>
    <property type="match status" value="1"/>
</dbReference>
<dbReference type="Gene3D" id="3.40.50.1360">
    <property type="match status" value="1"/>
</dbReference>
<protein>
    <recommendedName>
        <fullName evidence="5">Ribose-5-phosphate isomerase</fullName>
        <ecNumber evidence="4">5.3.1.6</ecNumber>
    </recommendedName>
    <alternativeName>
        <fullName evidence="8">D-ribose-5-phosphate ketol-isomerase</fullName>
    </alternativeName>
    <alternativeName>
        <fullName evidence="7">Phosphoriboisomerase</fullName>
    </alternativeName>
</protein>
<dbReference type="GO" id="GO:0009052">
    <property type="term" value="P:pentose-phosphate shunt, non-oxidative branch"/>
    <property type="evidence" value="ECO:0007669"/>
    <property type="project" value="InterPro"/>
</dbReference>
<accession>A0AAJ6VLX6</accession>
<dbReference type="KEGG" id="csol:105360466"/>
<evidence type="ECO:0000256" key="8">
    <source>
        <dbReference type="ARBA" id="ARBA00032273"/>
    </source>
</evidence>
<dbReference type="NCBIfam" id="NF001924">
    <property type="entry name" value="PRK00702.1"/>
    <property type="match status" value="1"/>
</dbReference>
<gene>
    <name evidence="10" type="primary">LOC105360466</name>
</gene>
<evidence type="ECO:0000256" key="7">
    <source>
        <dbReference type="ARBA" id="ARBA00029734"/>
    </source>
</evidence>
<dbReference type="InterPro" id="IPR037171">
    <property type="entry name" value="NagB/RpiA_transferase-like"/>
</dbReference>
<dbReference type="RefSeq" id="XP_011495669.1">
    <property type="nucleotide sequence ID" value="XM_011497367.1"/>
</dbReference>
<dbReference type="Proteomes" id="UP000695007">
    <property type="component" value="Unplaced"/>
</dbReference>
<organism evidence="9 10">
    <name type="scientific">Ceratosolen solmsi marchali</name>
    <dbReference type="NCBI Taxonomy" id="326594"/>
    <lineage>
        <taxon>Eukaryota</taxon>
        <taxon>Metazoa</taxon>
        <taxon>Ecdysozoa</taxon>
        <taxon>Arthropoda</taxon>
        <taxon>Hexapoda</taxon>
        <taxon>Insecta</taxon>
        <taxon>Pterygota</taxon>
        <taxon>Neoptera</taxon>
        <taxon>Endopterygota</taxon>
        <taxon>Hymenoptera</taxon>
        <taxon>Apocrita</taxon>
        <taxon>Proctotrupomorpha</taxon>
        <taxon>Chalcidoidea</taxon>
        <taxon>Agaonidae</taxon>
        <taxon>Agaoninae</taxon>
        <taxon>Ceratosolen</taxon>
    </lineage>
</organism>
<proteinExistence type="inferred from homology"/>
<dbReference type="AlphaFoldDB" id="A0AAJ6VLX6"/>
<evidence type="ECO:0000256" key="6">
    <source>
        <dbReference type="ARBA" id="ARBA00023235"/>
    </source>
</evidence>
<dbReference type="GO" id="GO:0004751">
    <property type="term" value="F:ribose-5-phosphate isomerase activity"/>
    <property type="evidence" value="ECO:0007669"/>
    <property type="project" value="UniProtKB-EC"/>
</dbReference>
<dbReference type="CTD" id="246599"/>
<evidence type="ECO:0000256" key="1">
    <source>
        <dbReference type="ARBA" id="ARBA00001713"/>
    </source>
</evidence>
<sequence length="232" mass="25707">MEQAKQTAAYNAIDTYIKDNDIVGIGSGSTIVYAVERLGQRVKEENLNVVCVPTSFQSRQLIIKNSLKLGDLETHPNLDCVIDGADEVDSDFNLIKGGGGCLLQEKIIASCTKNFIVVADIRKDSVRLGEKYKKVPIEVLPMAYVPVMKKIEDNFGGKIKLRMAVSIVGPVVTENGNFILDWHFPDNIRDWSLTNKQLLLIPGLIETGLFINMVSTVIFGQPNGYFEVRSTK</sequence>
<dbReference type="InterPro" id="IPR004788">
    <property type="entry name" value="Ribose5P_isomerase_type_A"/>
</dbReference>
<dbReference type="EC" id="5.3.1.6" evidence="4"/>
<dbReference type="CDD" id="cd01398">
    <property type="entry name" value="RPI_A"/>
    <property type="match status" value="1"/>
</dbReference>
<comment type="similarity">
    <text evidence="3">Belongs to the ribose 5-phosphate isomerase family.</text>
</comment>
<dbReference type="HAMAP" id="MF_00170">
    <property type="entry name" value="Rib_5P_isom_A"/>
    <property type="match status" value="1"/>
</dbReference>
<comment type="pathway">
    <text evidence="2">Carbohydrate degradation; pentose phosphate pathway; D-ribose 5-phosphate from D-ribulose 5-phosphate (non-oxidative stage): step 1/1.</text>
</comment>
<evidence type="ECO:0000256" key="2">
    <source>
        <dbReference type="ARBA" id="ARBA00004988"/>
    </source>
</evidence>
<dbReference type="Pfam" id="PF06026">
    <property type="entry name" value="Rib_5-P_isom_A"/>
    <property type="match status" value="1"/>
</dbReference>
<dbReference type="PANTHER" id="PTHR11934:SF0">
    <property type="entry name" value="RIBOSE-5-PHOSPHATE ISOMERASE"/>
    <property type="match status" value="1"/>
</dbReference>
<dbReference type="FunFam" id="3.30.70.260:FF:000018">
    <property type="entry name" value="Ribose-5-phosphate isomerase A"/>
    <property type="match status" value="1"/>
</dbReference>
<dbReference type="GO" id="GO:0006014">
    <property type="term" value="P:D-ribose metabolic process"/>
    <property type="evidence" value="ECO:0007669"/>
    <property type="project" value="TreeGrafter"/>
</dbReference>
<reference evidence="10" key="1">
    <citation type="submission" date="2025-08" db="UniProtKB">
        <authorList>
            <consortium name="RefSeq"/>
        </authorList>
    </citation>
    <scope>IDENTIFICATION</scope>
</reference>
<evidence type="ECO:0000313" key="10">
    <source>
        <dbReference type="RefSeq" id="XP_011495669.1"/>
    </source>
</evidence>
<dbReference type="FunFam" id="3.40.50.1360:FF:000014">
    <property type="entry name" value="Ribose 5-phosphate isomerase"/>
    <property type="match status" value="1"/>
</dbReference>
<dbReference type="GeneID" id="105360466"/>
<keyword evidence="6 10" id="KW-0413">Isomerase</keyword>
<dbReference type="NCBIfam" id="TIGR00021">
    <property type="entry name" value="rpiA"/>
    <property type="match status" value="1"/>
</dbReference>
<evidence type="ECO:0000256" key="3">
    <source>
        <dbReference type="ARBA" id="ARBA00008088"/>
    </source>
</evidence>
<evidence type="ECO:0000256" key="4">
    <source>
        <dbReference type="ARBA" id="ARBA00011959"/>
    </source>
</evidence>